<dbReference type="Proteomes" id="UP000823629">
    <property type="component" value="Unassembled WGS sequence"/>
</dbReference>
<organism evidence="7 8">
    <name type="scientific">Candidatus Scatoplasma merdavium</name>
    <dbReference type="NCBI Taxonomy" id="2840932"/>
    <lineage>
        <taxon>Bacteria</taxon>
        <taxon>Bacillati</taxon>
        <taxon>Bacillota</taxon>
        <taxon>Bacilli</taxon>
        <taxon>Bacillales</taxon>
        <taxon>Candidatus Scatoplasma</taxon>
    </lineage>
</organism>
<dbReference type="PANTHER" id="PTHR43017">
    <property type="entry name" value="GALACTOSIDE O-ACETYLTRANSFERASE"/>
    <property type="match status" value="1"/>
</dbReference>
<dbReference type="AlphaFoldDB" id="A0A9D9D8P5"/>
<evidence type="ECO:0000256" key="5">
    <source>
        <dbReference type="RuleBase" id="RU367021"/>
    </source>
</evidence>
<sequence>MSKNYERMIKGELYIAKDEKLASLNKKKWELVEEFNATPFAEVEHQQSLIRNLFGKVGSNCYVNKPFYCDYGCNIEVGDNFYANADCLFLDVCKIKIGNNAFLGPRVMILTPCHPIDAEVRNSLLEYGKEVVIGDNVWIGGGAIINPGVTIGDNVVIGSGSVVTKSLPSGGVYAGNPCHLIRKITEEDHAYWEKKKQEYYSE</sequence>
<keyword evidence="2 5" id="KW-0808">Transferase</keyword>
<evidence type="ECO:0000259" key="6">
    <source>
        <dbReference type="SMART" id="SM01266"/>
    </source>
</evidence>
<keyword evidence="4 5" id="KW-0012">Acyltransferase</keyword>
<dbReference type="SMART" id="SM01266">
    <property type="entry name" value="Mac"/>
    <property type="match status" value="1"/>
</dbReference>
<dbReference type="Pfam" id="PF12464">
    <property type="entry name" value="Mac"/>
    <property type="match status" value="1"/>
</dbReference>
<comment type="caution">
    <text evidence="7">The sequence shown here is derived from an EMBL/GenBank/DDBJ whole genome shotgun (WGS) entry which is preliminary data.</text>
</comment>
<evidence type="ECO:0000313" key="8">
    <source>
        <dbReference type="Proteomes" id="UP000823629"/>
    </source>
</evidence>
<name>A0A9D9D8P5_9BACL</name>
<reference evidence="7" key="1">
    <citation type="submission" date="2020-10" db="EMBL/GenBank/DDBJ databases">
        <authorList>
            <person name="Gilroy R."/>
        </authorList>
    </citation>
    <scope>NUCLEOTIDE SEQUENCE</scope>
    <source>
        <strain evidence="7">1748</strain>
    </source>
</reference>
<evidence type="ECO:0000256" key="2">
    <source>
        <dbReference type="ARBA" id="ARBA00022679"/>
    </source>
</evidence>
<dbReference type="InterPro" id="IPR011004">
    <property type="entry name" value="Trimer_LpxA-like_sf"/>
</dbReference>
<accession>A0A9D9D8P5</accession>
<dbReference type="EMBL" id="JADING010000018">
    <property type="protein sequence ID" value="MBO8414000.1"/>
    <property type="molecule type" value="Genomic_DNA"/>
</dbReference>
<dbReference type="PROSITE" id="PS00101">
    <property type="entry name" value="HEXAPEP_TRANSFERASES"/>
    <property type="match status" value="1"/>
</dbReference>
<dbReference type="InterPro" id="IPR039369">
    <property type="entry name" value="LacA-like"/>
</dbReference>
<dbReference type="EC" id="2.3.1.-" evidence="5"/>
<dbReference type="Gene3D" id="2.160.10.10">
    <property type="entry name" value="Hexapeptide repeat proteins"/>
    <property type="match status" value="1"/>
</dbReference>
<evidence type="ECO:0000256" key="4">
    <source>
        <dbReference type="ARBA" id="ARBA00023315"/>
    </source>
</evidence>
<reference evidence="7" key="2">
    <citation type="journal article" date="2021" name="PeerJ">
        <title>Extensive microbial diversity within the chicken gut microbiome revealed by metagenomics and culture.</title>
        <authorList>
            <person name="Gilroy R."/>
            <person name="Ravi A."/>
            <person name="Getino M."/>
            <person name="Pursley I."/>
            <person name="Horton D.L."/>
            <person name="Alikhan N.F."/>
            <person name="Baker D."/>
            <person name="Gharbi K."/>
            <person name="Hall N."/>
            <person name="Watson M."/>
            <person name="Adriaenssens E.M."/>
            <person name="Foster-Nyarko E."/>
            <person name="Jarju S."/>
            <person name="Secka A."/>
            <person name="Antonio M."/>
            <person name="Oren A."/>
            <person name="Chaudhuri R.R."/>
            <person name="La Ragione R."/>
            <person name="Hildebrand F."/>
            <person name="Pallen M.J."/>
        </authorList>
    </citation>
    <scope>NUCLEOTIDE SEQUENCE</scope>
    <source>
        <strain evidence="7">1748</strain>
    </source>
</reference>
<evidence type="ECO:0000256" key="1">
    <source>
        <dbReference type="ARBA" id="ARBA00007274"/>
    </source>
</evidence>
<dbReference type="GO" id="GO:0008870">
    <property type="term" value="F:galactoside O-acetyltransferase activity"/>
    <property type="evidence" value="ECO:0007669"/>
    <property type="project" value="TreeGrafter"/>
</dbReference>
<evidence type="ECO:0000313" key="7">
    <source>
        <dbReference type="EMBL" id="MBO8414000.1"/>
    </source>
</evidence>
<protein>
    <recommendedName>
        <fullName evidence="5">Acetyltransferase</fullName>
        <ecNumber evidence="5">2.3.1.-</ecNumber>
    </recommendedName>
</protein>
<dbReference type="InterPro" id="IPR024688">
    <property type="entry name" value="Mac_dom"/>
</dbReference>
<comment type="similarity">
    <text evidence="1 5">Belongs to the transferase hexapeptide repeat family.</text>
</comment>
<dbReference type="SUPFAM" id="SSF51161">
    <property type="entry name" value="Trimeric LpxA-like enzymes"/>
    <property type="match status" value="1"/>
</dbReference>
<dbReference type="InterPro" id="IPR001451">
    <property type="entry name" value="Hexapep"/>
</dbReference>
<keyword evidence="3" id="KW-0677">Repeat</keyword>
<gene>
    <name evidence="7" type="ORF">IAC78_00750</name>
</gene>
<dbReference type="PANTHER" id="PTHR43017:SF1">
    <property type="entry name" value="ACETYLTRANSFERASE YJL218W-RELATED"/>
    <property type="match status" value="1"/>
</dbReference>
<dbReference type="InterPro" id="IPR018357">
    <property type="entry name" value="Hexapep_transf_CS"/>
</dbReference>
<proteinExistence type="inferred from homology"/>
<dbReference type="CDD" id="cd03357">
    <property type="entry name" value="LbH_MAT_GAT"/>
    <property type="match status" value="1"/>
</dbReference>
<evidence type="ECO:0000256" key="3">
    <source>
        <dbReference type="ARBA" id="ARBA00022737"/>
    </source>
</evidence>
<dbReference type="Pfam" id="PF00132">
    <property type="entry name" value="Hexapep"/>
    <property type="match status" value="1"/>
</dbReference>
<feature type="domain" description="Maltose/galactoside acetyltransferase" evidence="6">
    <location>
        <begin position="5"/>
        <end position="59"/>
    </location>
</feature>
<dbReference type="FunFam" id="2.160.10.10:FF:000008">
    <property type="entry name" value="Maltose O-acetyltransferase"/>
    <property type="match status" value="1"/>
</dbReference>